<protein>
    <recommendedName>
        <fullName evidence="1">Aminopeptidase N-like N-terminal domain-containing protein</fullName>
    </recommendedName>
</protein>
<dbReference type="InterPro" id="IPR042097">
    <property type="entry name" value="Aminopeptidase_N-like_N_sf"/>
</dbReference>
<organism evidence="2 3">
    <name type="scientific">Malus domestica</name>
    <name type="common">Apple</name>
    <name type="synonym">Pyrus malus</name>
    <dbReference type="NCBI Taxonomy" id="3750"/>
    <lineage>
        <taxon>Eukaryota</taxon>
        <taxon>Viridiplantae</taxon>
        <taxon>Streptophyta</taxon>
        <taxon>Embryophyta</taxon>
        <taxon>Tracheophyta</taxon>
        <taxon>Spermatophyta</taxon>
        <taxon>Magnoliopsida</taxon>
        <taxon>eudicotyledons</taxon>
        <taxon>Gunneridae</taxon>
        <taxon>Pentapetalae</taxon>
        <taxon>rosids</taxon>
        <taxon>fabids</taxon>
        <taxon>Rosales</taxon>
        <taxon>Rosaceae</taxon>
        <taxon>Amygdaloideae</taxon>
        <taxon>Maleae</taxon>
        <taxon>Malus</taxon>
    </lineage>
</organism>
<dbReference type="SUPFAM" id="SSF63737">
    <property type="entry name" value="Leukotriene A4 hydrolase N-terminal domain"/>
    <property type="match status" value="1"/>
</dbReference>
<dbReference type="AlphaFoldDB" id="A0A498HQS8"/>
<feature type="domain" description="Aminopeptidase N-like N-terminal" evidence="1">
    <location>
        <begin position="16"/>
        <end position="65"/>
    </location>
</feature>
<dbReference type="Gramene" id="mRNA:MD15G0085900">
    <property type="protein sequence ID" value="CDS:MD15G0085900.1"/>
    <property type="gene ID" value="MD15G0085900"/>
</dbReference>
<dbReference type="OrthoDB" id="10031169at2759"/>
<evidence type="ECO:0000313" key="3">
    <source>
        <dbReference type="Proteomes" id="UP000290289"/>
    </source>
</evidence>
<dbReference type="GO" id="GO:0008270">
    <property type="term" value="F:zinc ion binding"/>
    <property type="evidence" value="ECO:0007669"/>
    <property type="project" value="TreeGrafter"/>
</dbReference>
<sequence>MEQFKGQPRLPKFALPKRYDLRLKPDLKACKFSGSVAILVDIVSETRFIVLNAAELSVNAVSVSFTHTDSSNVYYILLISSDHPCN</sequence>
<keyword evidence="3" id="KW-1185">Reference proteome</keyword>
<dbReference type="GO" id="GO:0043171">
    <property type="term" value="P:peptide catabolic process"/>
    <property type="evidence" value="ECO:0007669"/>
    <property type="project" value="TreeGrafter"/>
</dbReference>
<dbReference type="Pfam" id="PF17900">
    <property type="entry name" value="Peptidase_M1_N"/>
    <property type="match status" value="1"/>
</dbReference>
<dbReference type="PANTHER" id="PTHR11533:SF174">
    <property type="entry name" value="PUROMYCIN-SENSITIVE AMINOPEPTIDASE-RELATED"/>
    <property type="match status" value="1"/>
</dbReference>
<name>A0A498HQS8_MALDO</name>
<dbReference type="STRING" id="3750.A0A498HQS8"/>
<dbReference type="Proteomes" id="UP000290289">
    <property type="component" value="Chromosome 15"/>
</dbReference>
<dbReference type="Gene3D" id="2.60.40.1730">
    <property type="entry name" value="tricorn interacting facor f3 domain"/>
    <property type="match status" value="1"/>
</dbReference>
<reference evidence="2 3" key="1">
    <citation type="submission" date="2018-10" db="EMBL/GenBank/DDBJ databases">
        <title>A high-quality apple genome assembly.</title>
        <authorList>
            <person name="Hu J."/>
        </authorList>
    </citation>
    <scope>NUCLEOTIDE SEQUENCE [LARGE SCALE GENOMIC DNA]</scope>
    <source>
        <strain evidence="3">cv. HFTH1</strain>
        <tissue evidence="2">Young leaf</tissue>
    </source>
</reference>
<accession>A0A498HQS8</accession>
<dbReference type="InterPro" id="IPR050344">
    <property type="entry name" value="Peptidase_M1_aminopeptidases"/>
</dbReference>
<dbReference type="EMBL" id="RDQH01000341">
    <property type="protein sequence ID" value="RXH72634.1"/>
    <property type="molecule type" value="Genomic_DNA"/>
</dbReference>
<dbReference type="GO" id="GO:0042277">
    <property type="term" value="F:peptide binding"/>
    <property type="evidence" value="ECO:0007669"/>
    <property type="project" value="TreeGrafter"/>
</dbReference>
<gene>
    <name evidence="2" type="ORF">DVH24_012318</name>
</gene>
<evidence type="ECO:0000259" key="1">
    <source>
        <dbReference type="Pfam" id="PF17900"/>
    </source>
</evidence>
<proteinExistence type="predicted"/>
<comment type="caution">
    <text evidence="2">The sequence shown here is derived from an EMBL/GenBank/DDBJ whole genome shotgun (WGS) entry which is preliminary data.</text>
</comment>
<evidence type="ECO:0000313" key="2">
    <source>
        <dbReference type="EMBL" id="RXH72634.1"/>
    </source>
</evidence>
<dbReference type="GO" id="GO:0070006">
    <property type="term" value="F:metalloaminopeptidase activity"/>
    <property type="evidence" value="ECO:0007669"/>
    <property type="project" value="TreeGrafter"/>
</dbReference>
<dbReference type="GO" id="GO:0005737">
    <property type="term" value="C:cytoplasm"/>
    <property type="evidence" value="ECO:0007669"/>
    <property type="project" value="TreeGrafter"/>
</dbReference>
<dbReference type="InterPro" id="IPR045357">
    <property type="entry name" value="Aminopeptidase_N-like_N"/>
</dbReference>
<dbReference type="GO" id="GO:0006508">
    <property type="term" value="P:proteolysis"/>
    <property type="evidence" value="ECO:0007669"/>
    <property type="project" value="TreeGrafter"/>
</dbReference>
<dbReference type="GO" id="GO:0016020">
    <property type="term" value="C:membrane"/>
    <property type="evidence" value="ECO:0007669"/>
    <property type="project" value="TreeGrafter"/>
</dbReference>
<dbReference type="PANTHER" id="PTHR11533">
    <property type="entry name" value="PROTEASE M1 ZINC METALLOPROTEASE"/>
    <property type="match status" value="1"/>
</dbReference>
<dbReference type="GO" id="GO:0005615">
    <property type="term" value="C:extracellular space"/>
    <property type="evidence" value="ECO:0007669"/>
    <property type="project" value="TreeGrafter"/>
</dbReference>